<keyword evidence="3" id="KW-1185">Reference proteome</keyword>
<dbReference type="Proteomes" id="UP001174934">
    <property type="component" value="Unassembled WGS sequence"/>
</dbReference>
<feature type="chain" id="PRO_5041416895" evidence="1">
    <location>
        <begin position="16"/>
        <end position="76"/>
    </location>
</feature>
<comment type="caution">
    <text evidence="2">The sequence shown here is derived from an EMBL/GenBank/DDBJ whole genome shotgun (WGS) entry which is preliminary data.</text>
</comment>
<proteinExistence type="predicted"/>
<accession>A0AA39XPB2</accession>
<dbReference type="AlphaFoldDB" id="A0AA39XPB2"/>
<sequence>MYWLWRLLCPFQIGAFRVRLTNCPGGCFNESEARQRVKNLEIKRPVTKKDFSRSPILQSIYVDLWSLYSFCWPGDW</sequence>
<feature type="signal peptide" evidence="1">
    <location>
        <begin position="1"/>
        <end position="15"/>
    </location>
</feature>
<dbReference type="EMBL" id="JAULSR010000001">
    <property type="protein sequence ID" value="KAK0637285.1"/>
    <property type="molecule type" value="Genomic_DNA"/>
</dbReference>
<gene>
    <name evidence="2" type="ORF">B0T17DRAFT_521245</name>
</gene>
<keyword evidence="1" id="KW-0732">Signal</keyword>
<reference evidence="2" key="1">
    <citation type="submission" date="2023-06" db="EMBL/GenBank/DDBJ databases">
        <title>Genome-scale phylogeny and comparative genomics of the fungal order Sordariales.</title>
        <authorList>
            <consortium name="Lawrence Berkeley National Laboratory"/>
            <person name="Hensen N."/>
            <person name="Bonometti L."/>
            <person name="Westerberg I."/>
            <person name="Brannstrom I.O."/>
            <person name="Guillou S."/>
            <person name="Cros-Aarteil S."/>
            <person name="Calhoun S."/>
            <person name="Haridas S."/>
            <person name="Kuo A."/>
            <person name="Mondo S."/>
            <person name="Pangilinan J."/>
            <person name="Riley R."/>
            <person name="LaButti K."/>
            <person name="Andreopoulos B."/>
            <person name="Lipzen A."/>
            <person name="Chen C."/>
            <person name="Yanf M."/>
            <person name="Daum C."/>
            <person name="Ng V."/>
            <person name="Clum A."/>
            <person name="Steindorff A."/>
            <person name="Ohm R."/>
            <person name="Martin F."/>
            <person name="Silar P."/>
            <person name="Natvig D."/>
            <person name="Lalanne C."/>
            <person name="Gautier V."/>
            <person name="Ament-velasquez S.L."/>
            <person name="Kruys A."/>
            <person name="Hutchinson M.I."/>
            <person name="Powell A.J."/>
            <person name="Barry K."/>
            <person name="Miller A.N."/>
            <person name="Grigoriev I.V."/>
            <person name="Debuchy R."/>
            <person name="Gladieux P."/>
            <person name="Thoren M.H."/>
            <person name="Johannesson H."/>
        </authorList>
    </citation>
    <scope>NUCLEOTIDE SEQUENCE</scope>
    <source>
        <strain evidence="2">SMH3391-2</strain>
    </source>
</reference>
<name>A0AA39XPB2_9PEZI</name>
<protein>
    <submittedName>
        <fullName evidence="2">Uncharacterized protein</fullName>
    </submittedName>
</protein>
<evidence type="ECO:0000313" key="3">
    <source>
        <dbReference type="Proteomes" id="UP001174934"/>
    </source>
</evidence>
<organism evidence="2 3">
    <name type="scientific">Bombardia bombarda</name>
    <dbReference type="NCBI Taxonomy" id="252184"/>
    <lineage>
        <taxon>Eukaryota</taxon>
        <taxon>Fungi</taxon>
        <taxon>Dikarya</taxon>
        <taxon>Ascomycota</taxon>
        <taxon>Pezizomycotina</taxon>
        <taxon>Sordariomycetes</taxon>
        <taxon>Sordariomycetidae</taxon>
        <taxon>Sordariales</taxon>
        <taxon>Lasiosphaeriaceae</taxon>
        <taxon>Bombardia</taxon>
    </lineage>
</organism>
<evidence type="ECO:0000256" key="1">
    <source>
        <dbReference type="SAM" id="SignalP"/>
    </source>
</evidence>
<evidence type="ECO:0000313" key="2">
    <source>
        <dbReference type="EMBL" id="KAK0637285.1"/>
    </source>
</evidence>